<name>A0A382RK82_9ZZZZ</name>
<protein>
    <submittedName>
        <fullName evidence="6">Uncharacterized protein</fullName>
    </submittedName>
</protein>
<dbReference type="SUPFAM" id="SSF81338">
    <property type="entry name" value="Aquaporin-like"/>
    <property type="match status" value="1"/>
</dbReference>
<organism evidence="6">
    <name type="scientific">marine metagenome</name>
    <dbReference type="NCBI Taxonomy" id="408172"/>
    <lineage>
        <taxon>unclassified sequences</taxon>
        <taxon>metagenomes</taxon>
        <taxon>ecological metagenomes</taxon>
    </lineage>
</organism>
<evidence type="ECO:0000256" key="1">
    <source>
        <dbReference type="ARBA" id="ARBA00004141"/>
    </source>
</evidence>
<comment type="subcellular location">
    <subcellularLocation>
        <location evidence="1">Membrane</location>
        <topology evidence="1">Multi-pass membrane protein</topology>
    </subcellularLocation>
</comment>
<dbReference type="GO" id="GO:0016020">
    <property type="term" value="C:membrane"/>
    <property type="evidence" value="ECO:0007669"/>
    <property type="project" value="UniProtKB-SubCell"/>
</dbReference>
<evidence type="ECO:0000313" key="6">
    <source>
        <dbReference type="EMBL" id="SVC98036.1"/>
    </source>
</evidence>
<feature type="transmembrane region" description="Helical" evidence="5">
    <location>
        <begin position="31"/>
        <end position="48"/>
    </location>
</feature>
<evidence type="ECO:0000256" key="5">
    <source>
        <dbReference type="SAM" id="Phobius"/>
    </source>
</evidence>
<evidence type="ECO:0000256" key="4">
    <source>
        <dbReference type="ARBA" id="ARBA00023136"/>
    </source>
</evidence>
<dbReference type="InterPro" id="IPR023271">
    <property type="entry name" value="Aquaporin-like"/>
</dbReference>
<keyword evidence="4 5" id="KW-0472">Membrane</keyword>
<keyword evidence="3 5" id="KW-1133">Transmembrane helix</keyword>
<dbReference type="Gene3D" id="1.20.1080.10">
    <property type="entry name" value="Glycerol uptake facilitator protein"/>
    <property type="match status" value="1"/>
</dbReference>
<dbReference type="AlphaFoldDB" id="A0A382RK82"/>
<accession>A0A382RK82</accession>
<evidence type="ECO:0000256" key="2">
    <source>
        <dbReference type="ARBA" id="ARBA00022692"/>
    </source>
</evidence>
<sequence>MSIGMLLGWELVLTALFLFTIFIATRRGTPANLAPFAIGGFLFVAHLVDAHLGD</sequence>
<gene>
    <name evidence="6" type="ORF">METZ01_LOCUS350890</name>
</gene>
<dbReference type="EMBL" id="UINC01122306">
    <property type="protein sequence ID" value="SVC98036.1"/>
    <property type="molecule type" value="Genomic_DNA"/>
</dbReference>
<feature type="transmembrane region" description="Helical" evidence="5">
    <location>
        <begin position="6"/>
        <end position="24"/>
    </location>
</feature>
<evidence type="ECO:0000256" key="3">
    <source>
        <dbReference type="ARBA" id="ARBA00022989"/>
    </source>
</evidence>
<proteinExistence type="predicted"/>
<keyword evidence="2 5" id="KW-0812">Transmembrane</keyword>
<reference evidence="6" key="1">
    <citation type="submission" date="2018-05" db="EMBL/GenBank/DDBJ databases">
        <authorList>
            <person name="Lanie J.A."/>
            <person name="Ng W.-L."/>
            <person name="Kazmierczak K.M."/>
            <person name="Andrzejewski T.M."/>
            <person name="Davidsen T.M."/>
            <person name="Wayne K.J."/>
            <person name="Tettelin H."/>
            <person name="Glass J.I."/>
            <person name="Rusch D."/>
            <person name="Podicherti R."/>
            <person name="Tsui H.-C.T."/>
            <person name="Winkler M.E."/>
        </authorList>
    </citation>
    <scope>NUCLEOTIDE SEQUENCE</scope>
</reference>